<dbReference type="InterPro" id="IPR026444">
    <property type="entry name" value="Secre_tail"/>
</dbReference>
<dbReference type="Gene3D" id="2.60.40.4070">
    <property type="match status" value="1"/>
</dbReference>
<evidence type="ECO:0000313" key="2">
    <source>
        <dbReference type="EMBL" id="CUV08628.1"/>
    </source>
</evidence>
<accession>A0A160VDV8</accession>
<dbReference type="EMBL" id="FAXC01000096">
    <property type="protein sequence ID" value="CUV08628.1"/>
    <property type="molecule type" value="Genomic_DNA"/>
</dbReference>
<feature type="domain" description="FlgD/Vpr Ig-like" evidence="1">
    <location>
        <begin position="345"/>
        <end position="398"/>
    </location>
</feature>
<evidence type="ECO:0000259" key="1">
    <source>
        <dbReference type="Pfam" id="PF13860"/>
    </source>
</evidence>
<dbReference type="AlphaFoldDB" id="A0A160VDV8"/>
<reference evidence="2" key="1">
    <citation type="submission" date="2015-10" db="EMBL/GenBank/DDBJ databases">
        <authorList>
            <person name="Gilbert D.G."/>
        </authorList>
    </citation>
    <scope>NUCLEOTIDE SEQUENCE</scope>
</reference>
<protein>
    <submittedName>
        <fullName evidence="2">Peptidase S8 and S53, subtilisin, kexin, sedolisin</fullName>
    </submittedName>
</protein>
<sequence length="411" mass="48297">MKSYFTSIKFIIMLSMITSVSFGADQLDEVIAEEESNIAYRNSIDFDTKTTQVWWDSAWHNKWQWLKSYDDNGYLTESEFYKFRDDEWLLRGNVSYTNNDSGAPTSRIRQSYWDGSFYNRSLHEYNYNDSGDLTQDTRLKWHDDSWHNRSQTELQYEDGLCVNNTYYRWEDSTWANRYLQEISYNDNGDRDVKIGYKWTDSGWTERHKTEYSFDDNGDLSQKMFSKWTDAGWVTRARLTVSRDDALNPVEILLEKVDSTDAWNNVSLRENTFSDDGMVMETVSSRWRNDEWRSRKRTEYTYVNGPGRSILSIVAPATLPDQITLTQNYPNPFNPITTFSYELPEAEFIMIAVFDMRGNRVATLVNERQNPGVRSYRWNGTNDNGDVVAAGVYIYTIQAGNFRQSKKMILLK</sequence>
<gene>
    <name evidence="2" type="ORF">MGWOODY_Mmi1179</name>
</gene>
<proteinExistence type="predicted"/>
<organism evidence="2">
    <name type="scientific">hydrothermal vent metagenome</name>
    <dbReference type="NCBI Taxonomy" id="652676"/>
    <lineage>
        <taxon>unclassified sequences</taxon>
        <taxon>metagenomes</taxon>
        <taxon>ecological metagenomes</taxon>
    </lineage>
</organism>
<name>A0A160VDV8_9ZZZZ</name>
<dbReference type="Pfam" id="PF13860">
    <property type="entry name" value="FlgD_ig"/>
    <property type="match status" value="1"/>
</dbReference>
<dbReference type="InterPro" id="IPR025965">
    <property type="entry name" value="FlgD/Vpr_Ig-like"/>
</dbReference>
<dbReference type="NCBIfam" id="TIGR04183">
    <property type="entry name" value="Por_Secre_tail"/>
    <property type="match status" value="1"/>
</dbReference>
<dbReference type="Gene3D" id="2.40.128.720">
    <property type="match status" value="2"/>
</dbReference>